<feature type="domain" description="Glycosyltransferase 2-like" evidence="1">
    <location>
        <begin position="12"/>
        <end position="150"/>
    </location>
</feature>
<dbReference type="CDD" id="cd00761">
    <property type="entry name" value="Glyco_tranf_GTA_type"/>
    <property type="match status" value="1"/>
</dbReference>
<accession>A0A926Z7S1</accession>
<dbReference type="Gene3D" id="3.90.550.10">
    <property type="entry name" value="Spore Coat Polysaccharide Biosynthesis Protein SpsA, Chain A"/>
    <property type="match status" value="1"/>
</dbReference>
<reference evidence="2" key="2">
    <citation type="submission" date="2020-08" db="EMBL/GenBank/DDBJ databases">
        <authorList>
            <person name="Chen M."/>
            <person name="Teng W."/>
            <person name="Zhao L."/>
            <person name="Hu C."/>
            <person name="Zhou Y."/>
            <person name="Han B."/>
            <person name="Song L."/>
            <person name="Shu W."/>
        </authorList>
    </citation>
    <scope>NUCLEOTIDE SEQUENCE</scope>
    <source>
        <strain evidence="2">FACHB-1277</strain>
    </source>
</reference>
<organism evidence="2 3">
    <name type="scientific">Pseudanabaena cinerea FACHB-1277</name>
    <dbReference type="NCBI Taxonomy" id="2949581"/>
    <lineage>
        <taxon>Bacteria</taxon>
        <taxon>Bacillati</taxon>
        <taxon>Cyanobacteriota</taxon>
        <taxon>Cyanophyceae</taxon>
        <taxon>Pseudanabaenales</taxon>
        <taxon>Pseudanabaenaceae</taxon>
        <taxon>Pseudanabaena</taxon>
        <taxon>Pseudanabaena cinerea</taxon>
    </lineage>
</organism>
<dbReference type="EMBL" id="JACJPY010000022">
    <property type="protein sequence ID" value="MBD2150274.1"/>
    <property type="molecule type" value="Genomic_DNA"/>
</dbReference>
<gene>
    <name evidence="2" type="ORF">H6F44_09110</name>
</gene>
<protein>
    <submittedName>
        <fullName evidence="2">Glycosyltransferase family 2 protein</fullName>
    </submittedName>
</protein>
<dbReference type="RefSeq" id="WP_190350635.1">
    <property type="nucleotide sequence ID" value="NZ_JACJPY010000022.1"/>
</dbReference>
<dbReference type="InterPro" id="IPR001173">
    <property type="entry name" value="Glyco_trans_2-like"/>
</dbReference>
<reference evidence="2" key="1">
    <citation type="journal article" date="2015" name="ISME J.">
        <title>Draft Genome Sequence of Streptomyces incarnatus NRRL8089, which Produces the Nucleoside Antibiotic Sinefungin.</title>
        <authorList>
            <person name="Oshima K."/>
            <person name="Hattori M."/>
            <person name="Shimizu H."/>
            <person name="Fukuda K."/>
            <person name="Nemoto M."/>
            <person name="Inagaki K."/>
            <person name="Tamura T."/>
        </authorList>
    </citation>
    <scope>NUCLEOTIDE SEQUENCE</scope>
    <source>
        <strain evidence="2">FACHB-1277</strain>
    </source>
</reference>
<dbReference type="PANTHER" id="PTHR22916:SF3">
    <property type="entry name" value="UDP-GLCNAC:BETAGAL BETA-1,3-N-ACETYLGLUCOSAMINYLTRANSFERASE-LIKE PROTEIN 1"/>
    <property type="match status" value="1"/>
</dbReference>
<dbReference type="GO" id="GO:0016758">
    <property type="term" value="F:hexosyltransferase activity"/>
    <property type="evidence" value="ECO:0007669"/>
    <property type="project" value="UniProtKB-ARBA"/>
</dbReference>
<comment type="caution">
    <text evidence="2">The sequence shown here is derived from an EMBL/GenBank/DDBJ whole genome shotgun (WGS) entry which is preliminary data.</text>
</comment>
<dbReference type="SUPFAM" id="SSF53448">
    <property type="entry name" value="Nucleotide-diphospho-sugar transferases"/>
    <property type="match status" value="1"/>
</dbReference>
<evidence type="ECO:0000259" key="1">
    <source>
        <dbReference type="Pfam" id="PF00535"/>
    </source>
</evidence>
<evidence type="ECO:0000313" key="2">
    <source>
        <dbReference type="EMBL" id="MBD2150274.1"/>
    </source>
</evidence>
<dbReference type="AlphaFoldDB" id="A0A926Z7S1"/>
<dbReference type="InterPro" id="IPR029044">
    <property type="entry name" value="Nucleotide-diphossugar_trans"/>
</dbReference>
<evidence type="ECO:0000313" key="3">
    <source>
        <dbReference type="Proteomes" id="UP000631421"/>
    </source>
</evidence>
<dbReference type="Proteomes" id="UP000631421">
    <property type="component" value="Unassembled WGS sequence"/>
</dbReference>
<dbReference type="PANTHER" id="PTHR22916">
    <property type="entry name" value="GLYCOSYLTRANSFERASE"/>
    <property type="match status" value="1"/>
</dbReference>
<name>A0A926Z7S1_9CYAN</name>
<proteinExistence type="predicted"/>
<sequence length="315" mass="36123">MPINNEKQPLVSVGIPTYNRAATLVKAIESVLQQTYSNIELIISDNASTDETQSICEKFCNLDQRITYIRQEKNLGAANNFNTVLEFAKGEYFMWLGDDDWISSMYIEECIGILSLNLGYSLVSGTVSYFVGNKYLGEGKHINLEQNDRYDRVIRYYDQVTDNGVFYGVMNREQILSISMRNTLGADLLMIAAMAFLGKVKTLKNVSLRRESRENEGLETLVKRLGLSQFHAKYPTLSYTISASSDVFINSSYKHLALNQKMLLFIKITSFFVFYRLLPHTRNSLVSFIASITPKLLYPYFRRVYRILQTILCKL</sequence>
<keyword evidence="3" id="KW-1185">Reference proteome</keyword>
<dbReference type="Pfam" id="PF00535">
    <property type="entry name" value="Glycos_transf_2"/>
    <property type="match status" value="1"/>
</dbReference>